<keyword evidence="1" id="KW-1133">Transmembrane helix</keyword>
<proteinExistence type="predicted"/>
<organism evidence="2 3">
    <name type="scientific">Mycena alexandri</name>
    <dbReference type="NCBI Taxonomy" id="1745969"/>
    <lineage>
        <taxon>Eukaryota</taxon>
        <taxon>Fungi</taxon>
        <taxon>Dikarya</taxon>
        <taxon>Basidiomycota</taxon>
        <taxon>Agaricomycotina</taxon>
        <taxon>Agaricomycetes</taxon>
        <taxon>Agaricomycetidae</taxon>
        <taxon>Agaricales</taxon>
        <taxon>Marasmiineae</taxon>
        <taxon>Mycenaceae</taxon>
        <taxon>Mycena</taxon>
    </lineage>
</organism>
<dbReference type="AlphaFoldDB" id="A0AAD6TAT4"/>
<keyword evidence="1" id="KW-0472">Membrane</keyword>
<keyword evidence="3" id="KW-1185">Reference proteome</keyword>
<evidence type="ECO:0000313" key="3">
    <source>
        <dbReference type="Proteomes" id="UP001218188"/>
    </source>
</evidence>
<evidence type="ECO:0000313" key="2">
    <source>
        <dbReference type="EMBL" id="KAJ7040437.1"/>
    </source>
</evidence>
<accession>A0AAD6TAT4</accession>
<dbReference type="EMBL" id="JARJCM010000022">
    <property type="protein sequence ID" value="KAJ7040437.1"/>
    <property type="molecule type" value="Genomic_DNA"/>
</dbReference>
<reference evidence="2" key="1">
    <citation type="submission" date="2023-03" db="EMBL/GenBank/DDBJ databases">
        <title>Massive genome expansion in bonnet fungi (Mycena s.s.) driven by repeated elements and novel gene families across ecological guilds.</title>
        <authorList>
            <consortium name="Lawrence Berkeley National Laboratory"/>
            <person name="Harder C.B."/>
            <person name="Miyauchi S."/>
            <person name="Viragh M."/>
            <person name="Kuo A."/>
            <person name="Thoen E."/>
            <person name="Andreopoulos B."/>
            <person name="Lu D."/>
            <person name="Skrede I."/>
            <person name="Drula E."/>
            <person name="Henrissat B."/>
            <person name="Morin E."/>
            <person name="Kohler A."/>
            <person name="Barry K."/>
            <person name="LaButti K."/>
            <person name="Morin E."/>
            <person name="Salamov A."/>
            <person name="Lipzen A."/>
            <person name="Mereny Z."/>
            <person name="Hegedus B."/>
            <person name="Baldrian P."/>
            <person name="Stursova M."/>
            <person name="Weitz H."/>
            <person name="Taylor A."/>
            <person name="Grigoriev I.V."/>
            <person name="Nagy L.G."/>
            <person name="Martin F."/>
            <person name="Kauserud H."/>
        </authorList>
    </citation>
    <scope>NUCLEOTIDE SEQUENCE</scope>
    <source>
        <strain evidence="2">CBHHK200</strain>
    </source>
</reference>
<gene>
    <name evidence="2" type="ORF">C8F04DRAFT_1254184</name>
</gene>
<name>A0AAD6TAT4_9AGAR</name>
<keyword evidence="1" id="KW-0812">Transmembrane</keyword>
<protein>
    <submittedName>
        <fullName evidence="2">Uncharacterized protein</fullName>
    </submittedName>
</protein>
<feature type="transmembrane region" description="Helical" evidence="1">
    <location>
        <begin position="38"/>
        <end position="58"/>
    </location>
</feature>
<dbReference type="Proteomes" id="UP001218188">
    <property type="component" value="Unassembled WGS sequence"/>
</dbReference>
<comment type="caution">
    <text evidence="2">The sequence shown here is derived from an EMBL/GenBank/DDBJ whole genome shotgun (WGS) entry which is preliminary data.</text>
</comment>
<evidence type="ECO:0000256" key="1">
    <source>
        <dbReference type="SAM" id="Phobius"/>
    </source>
</evidence>
<sequence length="73" mass="8195">MIMSEIRVGALSVLVCFSRFSPFYYLRKYRPGFFRKYNFLMSAALDGGTVMTFIYSFAVGGAGEKTTAFPPGR</sequence>